<evidence type="ECO:0000313" key="4">
    <source>
        <dbReference type="Proteomes" id="UP000220840"/>
    </source>
</evidence>
<dbReference type="AlphaFoldDB" id="A0A2A7MEC0"/>
<protein>
    <submittedName>
        <fullName evidence="3">DUF111 domain-containing protein</fullName>
    </submittedName>
</protein>
<dbReference type="EMBL" id="PDCJ01000002">
    <property type="protein sequence ID" value="PEG29773.1"/>
    <property type="molecule type" value="Genomic_DNA"/>
</dbReference>
<dbReference type="RefSeq" id="WP_058293939.1">
    <property type="nucleotide sequence ID" value="NZ_CAKJVD010000039.1"/>
</dbReference>
<keyword evidence="1" id="KW-0533">Nickel</keyword>
<dbReference type="GeneID" id="79395922"/>
<keyword evidence="2" id="KW-0456">Lyase</keyword>
<gene>
    <name evidence="3" type="ORF">CQ394_14040</name>
</gene>
<dbReference type="GO" id="GO:0016829">
    <property type="term" value="F:lyase activity"/>
    <property type="evidence" value="ECO:0007669"/>
    <property type="project" value="UniProtKB-KW"/>
</dbReference>
<organism evidence="3 4">
    <name type="scientific">Clostridium neonatale</name>
    <dbReference type="NCBI Taxonomy" id="137838"/>
    <lineage>
        <taxon>Bacteria</taxon>
        <taxon>Bacillati</taxon>
        <taxon>Bacillota</taxon>
        <taxon>Clostridia</taxon>
        <taxon>Eubacteriales</taxon>
        <taxon>Clostridiaceae</taxon>
        <taxon>Clostridium</taxon>
    </lineage>
</organism>
<name>A0A2A7MEC0_9CLOT</name>
<evidence type="ECO:0000313" key="3">
    <source>
        <dbReference type="EMBL" id="PEG29773.1"/>
    </source>
</evidence>
<proteinExistence type="predicted"/>
<evidence type="ECO:0000256" key="1">
    <source>
        <dbReference type="ARBA" id="ARBA00022596"/>
    </source>
</evidence>
<dbReference type="OrthoDB" id="9765625at2"/>
<comment type="caution">
    <text evidence="3">The sequence shown here is derived from an EMBL/GenBank/DDBJ whole genome shotgun (WGS) entry which is preliminary data.</text>
</comment>
<accession>A0A2A7MEC0</accession>
<dbReference type="Pfam" id="PF01969">
    <property type="entry name" value="Ni_insertion"/>
    <property type="match status" value="1"/>
</dbReference>
<dbReference type="PANTHER" id="PTHR36566">
    <property type="entry name" value="NICKEL INSERTION PROTEIN-RELATED"/>
    <property type="match status" value="1"/>
</dbReference>
<dbReference type="STRING" id="137838.GCA_001458595_01037"/>
<dbReference type="Proteomes" id="UP000220840">
    <property type="component" value="Unassembled WGS sequence"/>
</dbReference>
<reference evidence="3 4" key="1">
    <citation type="submission" date="2017-10" db="EMBL/GenBank/DDBJ databases">
        <title>Effective Description of Clostridium neonatale sp. nov. linked to necrotizing enterocolitis in neonates and a clarification of species assignable to the genus Clostridium (Prazmowski 1880) emend. Lawson and Rainey 2016.</title>
        <authorList>
            <person name="Bernard K."/>
            <person name="Burdz T."/>
            <person name="Wiebe D."/>
            <person name="Balcewich B."/>
            <person name="Alfa M."/>
            <person name="Bernier A.-M."/>
        </authorList>
    </citation>
    <scope>NUCLEOTIDE SEQUENCE [LARGE SCALE GENOMIC DNA]</scope>
    <source>
        <strain evidence="3 4">LCDC99A005</strain>
    </source>
</reference>
<keyword evidence="4" id="KW-1185">Reference proteome</keyword>
<dbReference type="PANTHER" id="PTHR36566:SF1">
    <property type="entry name" value="PYRIDINIUM-3,5-BISTHIOCARBOXYLIC ACID MONONUCLEOTIDE NICKEL INSERTION PROTEIN"/>
    <property type="match status" value="1"/>
</dbReference>
<evidence type="ECO:0000256" key="2">
    <source>
        <dbReference type="ARBA" id="ARBA00023239"/>
    </source>
</evidence>
<sequence length="259" mass="28690">MYTLYLDTFSGISGDMFIGALLDLGLDFDVLQTELKKLNLSGYKLYYEKKAKNSVFGSDFDVILEDGKKDCGIEECHPHHNGRSFSDIKQIIENSNLSAFVKAHSIDVFHEIAEAESIVHNKNIDEIHFHEVGAIDSIIDIVGSFVGLEKLNITEIISSPLTDGCGHINIAHGEMPVPVPAVMQMRVNSSIPIHQRLDINTELITPTGLGIIKNIVSNFSSIPDDMNILKIGYGFGKRDTGCFNALRMLLLKKNSIKIK</sequence>
<dbReference type="InterPro" id="IPR002822">
    <property type="entry name" value="Ni_insertion"/>
</dbReference>